<reference evidence="1" key="1">
    <citation type="journal article" date="2021" name="New Phytol.">
        <title>Evolutionary innovations through gain and loss of genes in the ectomycorrhizal Boletales.</title>
        <authorList>
            <person name="Wu G."/>
            <person name="Miyauchi S."/>
            <person name="Morin E."/>
            <person name="Kuo A."/>
            <person name="Drula E."/>
            <person name="Varga T."/>
            <person name="Kohler A."/>
            <person name="Feng B."/>
            <person name="Cao Y."/>
            <person name="Lipzen A."/>
            <person name="Daum C."/>
            <person name="Hundley H."/>
            <person name="Pangilinan J."/>
            <person name="Johnson J."/>
            <person name="Barry K."/>
            <person name="LaButti K."/>
            <person name="Ng V."/>
            <person name="Ahrendt S."/>
            <person name="Min B."/>
            <person name="Choi I.G."/>
            <person name="Park H."/>
            <person name="Plett J.M."/>
            <person name="Magnuson J."/>
            <person name="Spatafora J.W."/>
            <person name="Nagy L.G."/>
            <person name="Henrissat B."/>
            <person name="Grigoriev I.V."/>
            <person name="Yang Z.L."/>
            <person name="Xu J."/>
            <person name="Martin F.M."/>
        </authorList>
    </citation>
    <scope>NUCLEOTIDE SEQUENCE</scope>
    <source>
        <strain evidence="1">ATCC 28755</strain>
    </source>
</reference>
<keyword evidence="2" id="KW-1185">Reference proteome</keyword>
<dbReference type="Proteomes" id="UP000790377">
    <property type="component" value="Unassembled WGS sequence"/>
</dbReference>
<evidence type="ECO:0000313" key="2">
    <source>
        <dbReference type="Proteomes" id="UP000790377"/>
    </source>
</evidence>
<organism evidence="1 2">
    <name type="scientific">Hygrophoropsis aurantiaca</name>
    <dbReference type="NCBI Taxonomy" id="72124"/>
    <lineage>
        <taxon>Eukaryota</taxon>
        <taxon>Fungi</taxon>
        <taxon>Dikarya</taxon>
        <taxon>Basidiomycota</taxon>
        <taxon>Agaricomycotina</taxon>
        <taxon>Agaricomycetes</taxon>
        <taxon>Agaricomycetidae</taxon>
        <taxon>Boletales</taxon>
        <taxon>Coniophorineae</taxon>
        <taxon>Hygrophoropsidaceae</taxon>
        <taxon>Hygrophoropsis</taxon>
    </lineage>
</organism>
<evidence type="ECO:0000313" key="1">
    <source>
        <dbReference type="EMBL" id="KAH7905544.1"/>
    </source>
</evidence>
<comment type="caution">
    <text evidence="1">The sequence shown here is derived from an EMBL/GenBank/DDBJ whole genome shotgun (WGS) entry which is preliminary data.</text>
</comment>
<accession>A0ACB7ZWN0</accession>
<proteinExistence type="predicted"/>
<sequence>MLYGEVIHIISNSNDWPTQVNSIANLFSRPLPSQFATGPYPFASLQARRLLPLLQNSAKQTDLEPHACERYPESQSTSVLDVFDIVLSTTSDLRRLRESERDGCPRSTVALWSTLISSLSRKLGAEVSVLEDASFIKPRMIHGEPQKRQDVDGIATMLVCHVLYPEDRPLSTSSMATSIGVEDQDELMSESNNSATSTSSLQVPFDAHLLGGRGRHLSAALPVFVVADPTNITPLMCSVLYQRHTWGIREPAVGIILANTATIGQIVLGWLDDSDCSSPDQLPTPHLAFAATDSSPKLELGVFDLADPLSTFTFSQFVLNLRGHYEDICSAMSIGALESSNSVSWRSDLVRISAGSGEQWGGNVSRWSANVHVQSTSSTTSSPPFPLTPSPSSGLSALALDPPSDMADLSVINEADIEHDTRSRPPTPKKSRGRRAPTVKANLHVLEPDPANRSLAMHVQALSDSGLDDRPSISNWLYERKAFTVGRIKLPPNEAEAQDINQKIELYDRMTDLRWPEAWTDLDNLPPVDRSVEKLREELFNLHSEHIANSGQSTPVMAAEDENVVFDRLSVLLHATEGAYTRWMAAHKRSSNEAERRHDWDALLLKFYLLCSETYEEDSVDTLLERTLNFPRNLAVDSPAEFLAELPVLVRAYEQHCTNAERAAVEADMADDVLEQAQAARDQAIDFERSAATKRKIKLKDFQSLLANHSAKEPDNGKCDTVLLARCRDVSANIAAKLDPTDGLVETFFKHFSLIQHPGPEGKKIAHEAVPASRVNSGLGDGTAVRPMPAGATSKATNPDAGRKPEESSRSSHGPASDGLMLNAPSRHSTSKRNDSSKGKSTAKHHASRFQQVDSNRLKAQSKRIVDLHTDNDSGIYDKDLLLPVLVAEYKKQDERTLSQALNQCRTYCVSSLKFLATLEITDQPVFGLVVNGTVGTILMSWQKGEKIYIMERNVRSYNICDPLQAFHFVTVILRLRRHGKELQTLFKKKKANLLTKLQNESLTCWSKWAQIEEEKIAAAAA</sequence>
<gene>
    <name evidence="1" type="ORF">BJ138DRAFT_1228738</name>
</gene>
<name>A0ACB7ZWN0_9AGAM</name>
<protein>
    <submittedName>
        <fullName evidence="1">Uncharacterized protein</fullName>
    </submittedName>
</protein>
<dbReference type="EMBL" id="MU268169">
    <property type="protein sequence ID" value="KAH7905544.1"/>
    <property type="molecule type" value="Genomic_DNA"/>
</dbReference>